<dbReference type="InterPro" id="IPR003399">
    <property type="entry name" value="Mce/MlaD"/>
</dbReference>
<organism evidence="4 5">
    <name type="scientific">Nocardia jiangxiensis</name>
    <dbReference type="NCBI Taxonomy" id="282685"/>
    <lineage>
        <taxon>Bacteria</taxon>
        <taxon>Bacillati</taxon>
        <taxon>Actinomycetota</taxon>
        <taxon>Actinomycetes</taxon>
        <taxon>Mycobacteriales</taxon>
        <taxon>Nocardiaceae</taxon>
        <taxon>Nocardia</taxon>
    </lineage>
</organism>
<accession>A0ABW6SCF8</accession>
<dbReference type="InterPro" id="IPR052336">
    <property type="entry name" value="MlaD_Phospholipid_Transporter"/>
</dbReference>
<feature type="compositionally biased region" description="Low complexity" evidence="1">
    <location>
        <begin position="365"/>
        <end position="381"/>
    </location>
</feature>
<evidence type="ECO:0000256" key="1">
    <source>
        <dbReference type="SAM" id="MobiDB-lite"/>
    </source>
</evidence>
<evidence type="ECO:0000313" key="4">
    <source>
        <dbReference type="EMBL" id="MFF3574001.1"/>
    </source>
</evidence>
<reference evidence="4 5" key="1">
    <citation type="submission" date="2024-10" db="EMBL/GenBank/DDBJ databases">
        <title>The Natural Products Discovery Center: Release of the First 8490 Sequenced Strains for Exploring Actinobacteria Biosynthetic Diversity.</title>
        <authorList>
            <person name="Kalkreuter E."/>
            <person name="Kautsar S.A."/>
            <person name="Yang D."/>
            <person name="Bader C.D."/>
            <person name="Teijaro C.N."/>
            <person name="Fluegel L."/>
            <person name="Davis C.M."/>
            <person name="Simpson J.R."/>
            <person name="Lauterbach L."/>
            <person name="Steele A.D."/>
            <person name="Gui C."/>
            <person name="Meng S."/>
            <person name="Li G."/>
            <person name="Viehrig K."/>
            <person name="Ye F."/>
            <person name="Su P."/>
            <person name="Kiefer A.F."/>
            <person name="Nichols A."/>
            <person name="Cepeda A.J."/>
            <person name="Yan W."/>
            <person name="Fan B."/>
            <person name="Jiang Y."/>
            <person name="Adhikari A."/>
            <person name="Zheng C.-J."/>
            <person name="Schuster L."/>
            <person name="Cowan T.M."/>
            <person name="Smanski M.J."/>
            <person name="Chevrette M.G."/>
            <person name="De Carvalho L.P.S."/>
            <person name="Shen B."/>
        </authorList>
    </citation>
    <scope>NUCLEOTIDE SEQUENCE [LARGE SCALE GENOMIC DNA]</scope>
    <source>
        <strain evidence="4 5">NPDC002593</strain>
    </source>
</reference>
<dbReference type="PANTHER" id="PTHR33371:SF15">
    <property type="entry name" value="LIPOPROTEIN LPRN"/>
    <property type="match status" value="1"/>
</dbReference>
<feature type="region of interest" description="Disordered" evidence="1">
    <location>
        <begin position="359"/>
        <end position="381"/>
    </location>
</feature>
<dbReference type="EMBL" id="JBIAQY010000023">
    <property type="protein sequence ID" value="MFF3574001.1"/>
    <property type="molecule type" value="Genomic_DNA"/>
</dbReference>
<evidence type="ECO:0000313" key="5">
    <source>
        <dbReference type="Proteomes" id="UP001601992"/>
    </source>
</evidence>
<keyword evidence="5" id="KW-1185">Reference proteome</keyword>
<evidence type="ECO:0000259" key="3">
    <source>
        <dbReference type="Pfam" id="PF11887"/>
    </source>
</evidence>
<name>A0ABW6SCF8_9NOCA</name>
<dbReference type="PROSITE" id="PS51257">
    <property type="entry name" value="PROKAR_LIPOPROTEIN"/>
    <property type="match status" value="1"/>
</dbReference>
<evidence type="ECO:0000259" key="2">
    <source>
        <dbReference type="Pfam" id="PF02470"/>
    </source>
</evidence>
<protein>
    <submittedName>
        <fullName evidence="4">MCE family protein</fullName>
    </submittedName>
</protein>
<sequence length="381" mass="40215">MTTYRKVRRSRRAPVAACCAVALVLISGCGQWRGPNSLPLPGAEGHGPGSYQIQIQMPNVTAIEENSRVRVADVNVGSITRIQRQGWHALVTVSVDHGVVLPANVTAAIGQTSLLGSQHIELSPPTGVPPTGRLRDGDVIPLDRAGQYPTTEQTLATVSMVLSGGGLGQLQQIDKELNSALSGHEASLRNLLGQLNTFTDQLQRQSGDIIAAMAGLNHLADTVNRQNGVLAHALQAIPPALQVLNQQRTNLITATTAVGNFAGTAGEVVTSSRDDIIANLRNLQPALTGLADAGRDLTRSLGFYSTVPWPEISMSKWVRGDYANLSATIDLTLGRIDNSLMQGTPWEGQLTALETALGRTQSRQPGLGTPNPLTGPVSGGH</sequence>
<dbReference type="PANTHER" id="PTHR33371">
    <property type="entry name" value="INTERMEMBRANE PHOSPHOLIPID TRANSPORT SYSTEM BINDING PROTEIN MLAD-RELATED"/>
    <property type="match status" value="1"/>
</dbReference>
<feature type="domain" description="Mammalian cell entry C-terminal" evidence="3">
    <location>
        <begin position="133"/>
        <end position="292"/>
    </location>
</feature>
<proteinExistence type="predicted"/>
<comment type="caution">
    <text evidence="4">The sequence shown here is derived from an EMBL/GenBank/DDBJ whole genome shotgun (WGS) entry which is preliminary data.</text>
</comment>
<dbReference type="Pfam" id="PF02470">
    <property type="entry name" value="MlaD"/>
    <property type="match status" value="1"/>
</dbReference>
<dbReference type="Proteomes" id="UP001601992">
    <property type="component" value="Unassembled WGS sequence"/>
</dbReference>
<feature type="domain" description="Mce/MlaD" evidence="2">
    <location>
        <begin position="50"/>
        <end position="125"/>
    </location>
</feature>
<dbReference type="Pfam" id="PF11887">
    <property type="entry name" value="Mce4_CUP1"/>
    <property type="match status" value="1"/>
</dbReference>
<dbReference type="NCBIfam" id="TIGR00996">
    <property type="entry name" value="Mtu_fam_mce"/>
    <property type="match status" value="1"/>
</dbReference>
<gene>
    <name evidence="4" type="ORF">ACFYXQ_40265</name>
</gene>
<dbReference type="RefSeq" id="WP_387406673.1">
    <property type="nucleotide sequence ID" value="NZ_JBIAQY010000023.1"/>
</dbReference>
<dbReference type="InterPro" id="IPR005693">
    <property type="entry name" value="Mce"/>
</dbReference>
<dbReference type="InterPro" id="IPR024516">
    <property type="entry name" value="Mce_C"/>
</dbReference>